<dbReference type="GO" id="GO:0030246">
    <property type="term" value="F:carbohydrate binding"/>
    <property type="evidence" value="ECO:0007669"/>
    <property type="project" value="UniProtKB-KW"/>
</dbReference>
<organism evidence="2">
    <name type="scientific">Daphnia magna</name>
    <dbReference type="NCBI Taxonomy" id="35525"/>
    <lineage>
        <taxon>Eukaryota</taxon>
        <taxon>Metazoa</taxon>
        <taxon>Ecdysozoa</taxon>
        <taxon>Arthropoda</taxon>
        <taxon>Crustacea</taxon>
        <taxon>Branchiopoda</taxon>
        <taxon>Diplostraca</taxon>
        <taxon>Cladocera</taxon>
        <taxon>Anomopoda</taxon>
        <taxon>Daphniidae</taxon>
        <taxon>Daphnia</taxon>
    </lineage>
</organism>
<dbReference type="InterPro" id="IPR001304">
    <property type="entry name" value="C-type_lectin-like"/>
</dbReference>
<dbReference type="InterPro" id="IPR016186">
    <property type="entry name" value="C-type_lectin-like/link_sf"/>
</dbReference>
<dbReference type="OrthoDB" id="418245at2759"/>
<dbReference type="PROSITE" id="PS00615">
    <property type="entry name" value="C_TYPE_LECTIN_1"/>
    <property type="match status" value="1"/>
</dbReference>
<reference evidence="2" key="2">
    <citation type="submission" date="2015-10" db="EMBL/GenBank/DDBJ databases">
        <authorList>
            <person name="Gilbert D.G."/>
        </authorList>
    </citation>
    <scope>NUCLEOTIDE SEQUENCE</scope>
</reference>
<proteinExistence type="predicted"/>
<dbReference type="InterPro" id="IPR018378">
    <property type="entry name" value="C-type_lectin_CS"/>
</dbReference>
<dbReference type="Gene3D" id="2.60.120.290">
    <property type="entry name" value="Spermadhesin, CUB domain"/>
    <property type="match status" value="1"/>
</dbReference>
<dbReference type="EMBL" id="GDIP01214153">
    <property type="protein sequence ID" value="JAJ09249.1"/>
    <property type="molecule type" value="Transcribed_RNA"/>
</dbReference>
<dbReference type="SMART" id="SM00034">
    <property type="entry name" value="CLECT"/>
    <property type="match status" value="1"/>
</dbReference>
<dbReference type="SUPFAM" id="SSF49854">
    <property type="entry name" value="Spermadhesin, CUB domain"/>
    <property type="match status" value="1"/>
</dbReference>
<accession>A0A0N7ZTH3</accession>
<dbReference type="Gene3D" id="3.10.100.10">
    <property type="entry name" value="Mannose-Binding Protein A, subunit A"/>
    <property type="match status" value="1"/>
</dbReference>
<dbReference type="Pfam" id="PF00059">
    <property type="entry name" value="Lectin_C"/>
    <property type="match status" value="1"/>
</dbReference>
<keyword evidence="2" id="KW-0430">Lectin</keyword>
<reference evidence="2" key="1">
    <citation type="submission" date="2015-10" db="EMBL/GenBank/DDBJ databases">
        <title>Daphnia magna gene sets from two clonal populations assembled and annotated with EvidentialGene.</title>
        <authorList>
            <person name="Gilbert D."/>
            <person name="Podicheti R."/>
            <person name="Orsini L."/>
            <person name="Colbourne J."/>
            <person name="Pfrender M."/>
        </authorList>
    </citation>
    <scope>NUCLEOTIDE SEQUENCE</scope>
</reference>
<dbReference type="SUPFAM" id="SSF56436">
    <property type="entry name" value="C-type lectin-like"/>
    <property type="match status" value="1"/>
</dbReference>
<protein>
    <submittedName>
        <fullName evidence="2">C-type lectin ctl-mannose binding</fullName>
    </submittedName>
</protein>
<sequence length="274" mass="31087">MAKAFALFIFVVAILVSQNTGNVMRLQGCGGRVFVDEAVVIDAPLRADCVWEFETQEDRILVVSIVNGNLNDAEEYFSIHDGTDSDSPILRVENQKIHEVSRKDLPQSVYTTLPEASIRFRKTPTSNLQLRIQKAVPCPFNLGLDSQCGRVVDELSCYCATFTNRVQTDQTMYCIDNNMKLISFENATEEQIIQSTWGTQVEYWTSLTDTRREGTWLWESSMTVPVYTNWAPARPDPYDTNIDDCMIYGGIRFLTFWGDIKCVTMARAICEAQP</sequence>
<dbReference type="PROSITE" id="PS50041">
    <property type="entry name" value="C_TYPE_LECTIN_2"/>
    <property type="match status" value="1"/>
</dbReference>
<dbReference type="InterPro" id="IPR035914">
    <property type="entry name" value="Sperma_CUB_dom_sf"/>
</dbReference>
<evidence type="ECO:0000313" key="2">
    <source>
        <dbReference type="EMBL" id="JAJ09249.1"/>
    </source>
</evidence>
<dbReference type="InterPro" id="IPR016187">
    <property type="entry name" value="CTDL_fold"/>
</dbReference>
<dbReference type="CDD" id="cd00037">
    <property type="entry name" value="CLECT"/>
    <property type="match status" value="1"/>
</dbReference>
<dbReference type="AlphaFoldDB" id="A0A0N7ZTH3"/>
<name>A0A0N7ZTH3_9CRUS</name>
<evidence type="ECO:0000256" key="1">
    <source>
        <dbReference type="ARBA" id="ARBA00023157"/>
    </source>
</evidence>
<keyword evidence="1" id="KW-1015">Disulfide bond</keyword>